<accession>A0A4P9X022</accession>
<reference evidence="3" key="1">
    <citation type="journal article" date="2018" name="Nat. Microbiol.">
        <title>Leveraging single-cell genomics to expand the fungal tree of life.</title>
        <authorList>
            <person name="Ahrendt S.R."/>
            <person name="Quandt C.A."/>
            <person name="Ciobanu D."/>
            <person name="Clum A."/>
            <person name="Salamov A."/>
            <person name="Andreopoulos B."/>
            <person name="Cheng J.F."/>
            <person name="Woyke T."/>
            <person name="Pelin A."/>
            <person name="Henrissat B."/>
            <person name="Reynolds N.K."/>
            <person name="Benny G.L."/>
            <person name="Smith M.E."/>
            <person name="James T.Y."/>
            <person name="Grigoriev I.V."/>
        </authorList>
    </citation>
    <scope>NUCLEOTIDE SEQUENCE [LARGE SCALE GENOMIC DNA]</scope>
    <source>
        <strain evidence="3">ATCC 52028</strain>
    </source>
</reference>
<feature type="region of interest" description="Disordered" evidence="1">
    <location>
        <begin position="157"/>
        <end position="197"/>
    </location>
</feature>
<name>A0A4P9X022_9FUNG</name>
<feature type="region of interest" description="Disordered" evidence="1">
    <location>
        <begin position="1"/>
        <end position="31"/>
    </location>
</feature>
<dbReference type="AlphaFoldDB" id="A0A4P9X022"/>
<proteinExistence type="predicted"/>
<evidence type="ECO:0000313" key="3">
    <source>
        <dbReference type="Proteomes" id="UP000268535"/>
    </source>
</evidence>
<protein>
    <submittedName>
        <fullName evidence="2">Uncharacterized protein</fullName>
    </submittedName>
</protein>
<sequence>MPANPHGSPAPQPGRTTLEPPGPHQPGPLCHDRRPSADCYATIWPKLQPSRLRARNWTSLRWAHCDTASQCYARVRTGSFTPVHQLRALGALPYSMPDRCLLCDDEDDTLPHALLGCKALTGARQACGLLPSPIPPASPPSSDPWTLMGDALRGAEWANTTPRPAPTPPTAIAGASDNPADIQSPHDTNIPEPFPPYTTNSERLVLTWATFLERVQRRRAARIRQIQREFHMVILPRQRRRYAH</sequence>
<dbReference type="EMBL" id="ML009480">
    <property type="protein sequence ID" value="RKO96986.1"/>
    <property type="molecule type" value="Genomic_DNA"/>
</dbReference>
<dbReference type="Proteomes" id="UP000268535">
    <property type="component" value="Unassembled WGS sequence"/>
</dbReference>
<organism evidence="2 3">
    <name type="scientific">Caulochytrium protostelioides</name>
    <dbReference type="NCBI Taxonomy" id="1555241"/>
    <lineage>
        <taxon>Eukaryota</taxon>
        <taxon>Fungi</taxon>
        <taxon>Fungi incertae sedis</taxon>
        <taxon>Chytridiomycota</taxon>
        <taxon>Chytridiomycota incertae sedis</taxon>
        <taxon>Chytridiomycetes</taxon>
        <taxon>Caulochytriales</taxon>
        <taxon>Caulochytriaceae</taxon>
        <taxon>Caulochytrium</taxon>
    </lineage>
</organism>
<gene>
    <name evidence="2" type="ORF">CAUPRSCDRAFT_11320</name>
</gene>
<evidence type="ECO:0000256" key="1">
    <source>
        <dbReference type="SAM" id="MobiDB-lite"/>
    </source>
</evidence>
<evidence type="ECO:0000313" key="2">
    <source>
        <dbReference type="EMBL" id="RKO96986.1"/>
    </source>
</evidence>